<dbReference type="Pfam" id="PF00400">
    <property type="entry name" value="WD40"/>
    <property type="match status" value="3"/>
</dbReference>
<keyword evidence="4" id="KW-0539">Nucleus</keyword>
<dbReference type="GO" id="GO:0048188">
    <property type="term" value="C:Set1C/COMPASS complex"/>
    <property type="evidence" value="ECO:0007669"/>
    <property type="project" value="InterPro"/>
</dbReference>
<dbReference type="EMBL" id="KV419396">
    <property type="protein sequence ID" value="KZS97629.1"/>
    <property type="molecule type" value="Genomic_DNA"/>
</dbReference>
<keyword evidence="3" id="KW-0677">Repeat</keyword>
<dbReference type="InterPro" id="IPR019775">
    <property type="entry name" value="WD40_repeat_CS"/>
</dbReference>
<feature type="repeat" description="WD" evidence="5">
    <location>
        <begin position="59"/>
        <end position="94"/>
    </location>
</feature>
<reference evidence="7 8" key="1">
    <citation type="journal article" date="2016" name="Mol. Biol. Evol.">
        <title>Comparative Genomics of Early-Diverging Mushroom-Forming Fungi Provides Insights into the Origins of Lignocellulose Decay Capabilities.</title>
        <authorList>
            <person name="Nagy L.G."/>
            <person name="Riley R."/>
            <person name="Tritt A."/>
            <person name="Adam C."/>
            <person name="Daum C."/>
            <person name="Floudas D."/>
            <person name="Sun H."/>
            <person name="Yadav J.S."/>
            <person name="Pangilinan J."/>
            <person name="Larsson K.H."/>
            <person name="Matsuura K."/>
            <person name="Barry K."/>
            <person name="Labutti K."/>
            <person name="Kuo R."/>
            <person name="Ohm R.A."/>
            <person name="Bhattacharya S.S."/>
            <person name="Shirouzu T."/>
            <person name="Yoshinaga Y."/>
            <person name="Martin F.M."/>
            <person name="Grigoriev I.V."/>
            <person name="Hibbett D.S."/>
        </authorList>
    </citation>
    <scope>NUCLEOTIDE SEQUENCE [LARGE SCALE GENOMIC DNA]</scope>
    <source>
        <strain evidence="7 8">HHB9708</strain>
    </source>
</reference>
<feature type="compositionally biased region" description="Acidic residues" evidence="6">
    <location>
        <begin position="357"/>
        <end position="368"/>
    </location>
</feature>
<dbReference type="PROSITE" id="PS50082">
    <property type="entry name" value="WD_REPEATS_2"/>
    <property type="match status" value="1"/>
</dbReference>
<sequence length="429" mass="48672">MPSTFDDLYQTYPTAVQTSLVSNALFARYDPQARFIAAGQYSGSTVIWDLDTRAIVRVLDGHVKAVTSIDWSRNSRFVLTSSRDWTMIVWDLASPIDPPQRHQTVYFDGVVLSGEFHPHNSRIMLAIMMTGEVFLVDTRSGMSNRTEIWESVDEPTPISCARFHPSGKLIFAGTTSGHILVFNTRTKHMIARHRISGASLIRHIEFGKAGRQLLTNSSDRTIRLFNLPSYANMASEGDEYIEQELEPAFKFHDPINKISWNDITCSPDGHWVAGGAADTMGHKIYIWDPTADGRFVTALDGGRETLSCLHWHPTASAMVSTTKVGNILVWHVPRQENWGAFAGGFEEVNENVEYEEKEDEFDLEDEDQLAQRKERQEEEDVDIDDQDPSGDEKPSVYLDHEDDDLAWAKQDGEQDVAEWRLQIRIVEEY</sequence>
<proteinExistence type="predicted"/>
<dbReference type="SUPFAM" id="SSF50978">
    <property type="entry name" value="WD40 repeat-like"/>
    <property type="match status" value="1"/>
</dbReference>
<keyword evidence="2 5" id="KW-0853">WD repeat</keyword>
<dbReference type="PANTHER" id="PTHR44040">
    <property type="entry name" value="RETINOBLASTOMA-BINDING PROTEIN 5"/>
    <property type="match status" value="1"/>
</dbReference>
<feature type="compositionally biased region" description="Acidic residues" evidence="6">
    <location>
        <begin position="377"/>
        <end position="389"/>
    </location>
</feature>
<name>A0A164ZDB8_9AGAM</name>
<evidence type="ECO:0000256" key="4">
    <source>
        <dbReference type="ARBA" id="ARBA00023242"/>
    </source>
</evidence>
<dbReference type="Gene3D" id="2.130.10.10">
    <property type="entry name" value="YVTN repeat-like/Quinoprotein amine dehydrogenase"/>
    <property type="match status" value="2"/>
</dbReference>
<organism evidence="7 8">
    <name type="scientific">Sistotremastrum niveocremeum HHB9708</name>
    <dbReference type="NCBI Taxonomy" id="1314777"/>
    <lineage>
        <taxon>Eukaryota</taxon>
        <taxon>Fungi</taxon>
        <taxon>Dikarya</taxon>
        <taxon>Basidiomycota</taxon>
        <taxon>Agaricomycotina</taxon>
        <taxon>Agaricomycetes</taxon>
        <taxon>Sistotremastrales</taxon>
        <taxon>Sistotremastraceae</taxon>
        <taxon>Sertulicium</taxon>
        <taxon>Sertulicium niveocremeum</taxon>
    </lineage>
</organism>
<evidence type="ECO:0000256" key="3">
    <source>
        <dbReference type="ARBA" id="ARBA00022737"/>
    </source>
</evidence>
<feature type="region of interest" description="Disordered" evidence="6">
    <location>
        <begin position="357"/>
        <end position="402"/>
    </location>
</feature>
<evidence type="ECO:0000256" key="6">
    <source>
        <dbReference type="SAM" id="MobiDB-lite"/>
    </source>
</evidence>
<dbReference type="InterPro" id="IPR036322">
    <property type="entry name" value="WD40_repeat_dom_sf"/>
</dbReference>
<evidence type="ECO:0000313" key="7">
    <source>
        <dbReference type="EMBL" id="KZS97629.1"/>
    </source>
</evidence>
<evidence type="ECO:0000256" key="1">
    <source>
        <dbReference type="ARBA" id="ARBA00004123"/>
    </source>
</evidence>
<evidence type="ECO:0000256" key="5">
    <source>
        <dbReference type="PROSITE-ProRule" id="PRU00221"/>
    </source>
</evidence>
<gene>
    <name evidence="7" type="ORF">SISNIDRAFT_546710</name>
</gene>
<dbReference type="InterPro" id="IPR037850">
    <property type="entry name" value="RBBP5/Swd1"/>
</dbReference>
<dbReference type="AlphaFoldDB" id="A0A164ZDB8"/>
<dbReference type="SMART" id="SM00320">
    <property type="entry name" value="WD40"/>
    <property type="match status" value="6"/>
</dbReference>
<evidence type="ECO:0000256" key="2">
    <source>
        <dbReference type="ARBA" id="ARBA00022574"/>
    </source>
</evidence>
<dbReference type="InterPro" id="IPR015943">
    <property type="entry name" value="WD40/YVTN_repeat-like_dom_sf"/>
</dbReference>
<dbReference type="PANTHER" id="PTHR44040:SF1">
    <property type="entry name" value="RETINOBLASTOMA-BINDING PROTEIN 5"/>
    <property type="match status" value="1"/>
</dbReference>
<comment type="subcellular location">
    <subcellularLocation>
        <location evidence="1">Nucleus</location>
    </subcellularLocation>
</comment>
<protein>
    <submittedName>
        <fullName evidence="7">WD40 repeat-like protein</fullName>
    </submittedName>
</protein>
<accession>A0A164ZDB8</accession>
<dbReference type="PROSITE" id="PS50294">
    <property type="entry name" value="WD_REPEATS_REGION"/>
    <property type="match status" value="1"/>
</dbReference>
<dbReference type="PROSITE" id="PS00678">
    <property type="entry name" value="WD_REPEATS_1"/>
    <property type="match status" value="1"/>
</dbReference>
<dbReference type="InterPro" id="IPR001680">
    <property type="entry name" value="WD40_rpt"/>
</dbReference>
<dbReference type="STRING" id="1314777.A0A164ZDB8"/>
<dbReference type="OrthoDB" id="196858at2759"/>
<dbReference type="Proteomes" id="UP000076722">
    <property type="component" value="Unassembled WGS sequence"/>
</dbReference>
<keyword evidence="8" id="KW-1185">Reference proteome</keyword>
<evidence type="ECO:0000313" key="8">
    <source>
        <dbReference type="Proteomes" id="UP000076722"/>
    </source>
</evidence>